<dbReference type="EMBL" id="JAVLVU010000001">
    <property type="protein sequence ID" value="MDT3403102.1"/>
    <property type="molecule type" value="Genomic_DNA"/>
</dbReference>
<comment type="caution">
    <text evidence="1">The sequence shown here is derived from an EMBL/GenBank/DDBJ whole genome shotgun (WGS) entry which is preliminary data.</text>
</comment>
<evidence type="ECO:0000313" key="2">
    <source>
        <dbReference type="Proteomes" id="UP001258315"/>
    </source>
</evidence>
<proteinExistence type="predicted"/>
<keyword evidence="2" id="KW-1185">Reference proteome</keyword>
<sequence>MMIENTVEGKIVKKIDQIIEHCCGRWAWLNSISY</sequence>
<protein>
    <submittedName>
        <fullName evidence="1">Uncharacterized protein</fullName>
    </submittedName>
</protein>
<reference evidence="2" key="1">
    <citation type="submission" date="2023-07" db="EMBL/GenBank/DDBJ databases">
        <title>Functional and genomic diversity of the sorghum phyllosphere microbiome.</title>
        <authorList>
            <person name="Shade A."/>
        </authorList>
    </citation>
    <scope>NUCLEOTIDE SEQUENCE [LARGE SCALE GENOMIC DNA]</scope>
    <source>
        <strain evidence="2">SORGH_AS_0422</strain>
    </source>
</reference>
<dbReference type="Proteomes" id="UP001258315">
    <property type="component" value="Unassembled WGS sequence"/>
</dbReference>
<accession>A0ABU3GVV4</accession>
<gene>
    <name evidence="1" type="ORF">QE417_002174</name>
</gene>
<name>A0ABU3GVV4_9SPHI</name>
<organism evidence="1 2">
    <name type="scientific">Mucilaginibacter terrae</name>
    <dbReference type="NCBI Taxonomy" id="1955052"/>
    <lineage>
        <taxon>Bacteria</taxon>
        <taxon>Pseudomonadati</taxon>
        <taxon>Bacteroidota</taxon>
        <taxon>Sphingobacteriia</taxon>
        <taxon>Sphingobacteriales</taxon>
        <taxon>Sphingobacteriaceae</taxon>
        <taxon>Mucilaginibacter</taxon>
    </lineage>
</organism>
<evidence type="ECO:0000313" key="1">
    <source>
        <dbReference type="EMBL" id="MDT3403102.1"/>
    </source>
</evidence>